<feature type="transmembrane region" description="Helical" evidence="5">
    <location>
        <begin position="145"/>
        <end position="165"/>
    </location>
</feature>
<feature type="signal peptide" evidence="6">
    <location>
        <begin position="1"/>
        <end position="18"/>
    </location>
</feature>
<reference evidence="7" key="1">
    <citation type="submission" date="2018-02" db="EMBL/GenBank/DDBJ databases">
        <title>Rhizophora mucronata_Transcriptome.</title>
        <authorList>
            <person name="Meera S.P."/>
            <person name="Sreeshan A."/>
            <person name="Augustine A."/>
        </authorList>
    </citation>
    <scope>NUCLEOTIDE SEQUENCE</scope>
    <source>
        <tissue evidence="7">Leaf</tissue>
    </source>
</reference>
<dbReference type="AlphaFoldDB" id="A0A2P2MUZ4"/>
<name>A0A2P2MUZ4_RHIMU</name>
<evidence type="ECO:0000256" key="5">
    <source>
        <dbReference type="SAM" id="Phobius"/>
    </source>
</evidence>
<evidence type="ECO:0000256" key="4">
    <source>
        <dbReference type="ARBA" id="ARBA00023136"/>
    </source>
</evidence>
<dbReference type="EMBL" id="GGEC01053552">
    <property type="protein sequence ID" value="MBX34036.1"/>
    <property type="molecule type" value="Transcribed_RNA"/>
</dbReference>
<dbReference type="InterPro" id="IPR003689">
    <property type="entry name" value="ZIP"/>
</dbReference>
<sequence>MTILVGIVIFLVEKVVQYVEDNSTGSYAWSHGLCYCHQKSSKKLEDNPACQSANGSGRNGLDEFSNNPLNANVTAWPESLPQNRNVTLDKNDGRTEDTVNGFGVVKSLNQEDSEQPPSNLVFGYLNLFSDGVHNFTDGMDMGSAFLLYGSVAGWSGTLFLLVHELPQEVDFSILVRSGFSVSKALFFNFLSVVAVLAGIAVVLLWGQDPRQSSFIEGFTADGFIYIAFAGVLAEMNNSKSTLRSTAVQIISLLLGMAVALCISLVE</sequence>
<keyword evidence="6" id="KW-0732">Signal</keyword>
<keyword evidence="4 5" id="KW-0472">Membrane</keyword>
<comment type="subcellular location">
    <subcellularLocation>
        <location evidence="1">Membrane</location>
        <topology evidence="1">Multi-pass membrane protein</topology>
    </subcellularLocation>
</comment>
<keyword evidence="2 5" id="KW-0812">Transmembrane</keyword>
<evidence type="ECO:0000256" key="1">
    <source>
        <dbReference type="ARBA" id="ARBA00004141"/>
    </source>
</evidence>
<dbReference type="PANTHER" id="PTHR16950">
    <property type="entry name" value="ZINC TRANSPORTER SLC39A7 HISTIDINE-RICH MEMBRANE PROTEIN KE4"/>
    <property type="match status" value="1"/>
</dbReference>
<evidence type="ECO:0000313" key="7">
    <source>
        <dbReference type="EMBL" id="MBX34036.1"/>
    </source>
</evidence>
<proteinExistence type="predicted"/>
<feature type="transmembrane region" description="Helical" evidence="5">
    <location>
        <begin position="213"/>
        <end position="233"/>
    </location>
</feature>
<evidence type="ECO:0000256" key="6">
    <source>
        <dbReference type="SAM" id="SignalP"/>
    </source>
</evidence>
<feature type="transmembrane region" description="Helical" evidence="5">
    <location>
        <begin position="185"/>
        <end position="206"/>
    </location>
</feature>
<accession>A0A2P2MUZ4</accession>
<organism evidence="7">
    <name type="scientific">Rhizophora mucronata</name>
    <name type="common">Asiatic mangrove</name>
    <dbReference type="NCBI Taxonomy" id="61149"/>
    <lineage>
        <taxon>Eukaryota</taxon>
        <taxon>Viridiplantae</taxon>
        <taxon>Streptophyta</taxon>
        <taxon>Embryophyta</taxon>
        <taxon>Tracheophyta</taxon>
        <taxon>Spermatophyta</taxon>
        <taxon>Magnoliopsida</taxon>
        <taxon>eudicotyledons</taxon>
        <taxon>Gunneridae</taxon>
        <taxon>Pentapetalae</taxon>
        <taxon>rosids</taxon>
        <taxon>fabids</taxon>
        <taxon>Malpighiales</taxon>
        <taxon>Rhizophoraceae</taxon>
        <taxon>Rhizophora</taxon>
    </lineage>
</organism>
<dbReference type="Pfam" id="PF02535">
    <property type="entry name" value="Zip"/>
    <property type="match status" value="1"/>
</dbReference>
<dbReference type="GO" id="GO:0005385">
    <property type="term" value="F:zinc ion transmembrane transporter activity"/>
    <property type="evidence" value="ECO:0007669"/>
    <property type="project" value="TreeGrafter"/>
</dbReference>
<evidence type="ECO:0000256" key="2">
    <source>
        <dbReference type="ARBA" id="ARBA00022692"/>
    </source>
</evidence>
<dbReference type="GO" id="GO:0006882">
    <property type="term" value="P:intracellular zinc ion homeostasis"/>
    <property type="evidence" value="ECO:0007669"/>
    <property type="project" value="TreeGrafter"/>
</dbReference>
<feature type="chain" id="PRO_5015103221" evidence="6">
    <location>
        <begin position="19"/>
        <end position="266"/>
    </location>
</feature>
<dbReference type="PANTHER" id="PTHR16950:SF16">
    <property type="entry name" value="ZINC TRANSPORTER ZIP13"/>
    <property type="match status" value="1"/>
</dbReference>
<feature type="transmembrane region" description="Helical" evidence="5">
    <location>
        <begin position="245"/>
        <end position="265"/>
    </location>
</feature>
<protein>
    <submittedName>
        <fullName evidence="7">Iaa-alanine resistance protein</fullName>
    </submittedName>
</protein>
<evidence type="ECO:0000256" key="3">
    <source>
        <dbReference type="ARBA" id="ARBA00022989"/>
    </source>
</evidence>
<dbReference type="GO" id="GO:0016020">
    <property type="term" value="C:membrane"/>
    <property type="evidence" value="ECO:0007669"/>
    <property type="project" value="UniProtKB-SubCell"/>
</dbReference>
<keyword evidence="3 5" id="KW-1133">Transmembrane helix</keyword>